<dbReference type="AlphaFoldDB" id="A0A0B4FBF2"/>
<gene>
    <name evidence="3" type="ORF">MAN_07272</name>
</gene>
<feature type="compositionally biased region" description="Low complexity" evidence="1">
    <location>
        <begin position="552"/>
        <end position="562"/>
    </location>
</feature>
<keyword evidence="2" id="KW-0812">Transmembrane</keyword>
<dbReference type="VEuPathDB" id="FungiDB:MAN_07272"/>
<sequence length="599" mass="63618">MGQALESSACVLARKSEWIKNACIAAALLLPAVAALHGIALAAFHRDGLLSLTVEFYRARSITCSGVYNGIPIPASAEDFPYDNQPQCGMNCTDTTGPQSPMRGGAANNKYVIPAPDKLTFGTATLLSAACCVHAILWLASMMDKILEINFKSRFGFGPNTDLRLDEPIQGTNGATVGKMNRVNETIRIFISVAIVPIFAGAGLAILIIGETNFFSRQVRYENEPMASIGQWGPIVGTGLAIAGSLYLLLAADLEEVGNGTHSVVEECQCKCSHHPLPESGILRPTSQLPSSRDSESMRRAVDLSAPPPVLESFSGIHHPSSTTSSSLHEMDTREGAPSKRYSFATIKHAVTGQTTTASTTGTMEAGSRHRVAEFLTSVGQTLGTATQGSFDLSKFRDGPALDFPEIPGERERNRDLSRVKEIYSQRLQPDGTPAVYASRSRASSFNADGPSGHALDGLRTSRDESPVPHLSRSASPVASGPGAFRQRVSTLPVSEPSSHELHAVASLPTASCGNRGRQRARRDTLEVPAPVHFNPHRHTSHTGEETIMGTSSSSPHHSLPLCNTSAIASGALCPESGTRTPDAATPTSSPPLNKHDSS</sequence>
<feature type="transmembrane region" description="Helical" evidence="2">
    <location>
        <begin position="229"/>
        <end position="250"/>
    </location>
</feature>
<keyword evidence="2" id="KW-1133">Transmembrane helix</keyword>
<feature type="compositionally biased region" description="Basic and acidic residues" evidence="1">
    <location>
        <begin position="293"/>
        <end position="302"/>
    </location>
</feature>
<protein>
    <submittedName>
        <fullName evidence="3">Uncharacterized protein</fullName>
    </submittedName>
</protein>
<feature type="transmembrane region" description="Helical" evidence="2">
    <location>
        <begin position="119"/>
        <end position="140"/>
    </location>
</feature>
<feature type="compositionally biased region" description="Polar residues" evidence="1">
    <location>
        <begin position="488"/>
        <end position="497"/>
    </location>
</feature>
<keyword evidence="2" id="KW-0472">Membrane</keyword>
<feature type="compositionally biased region" description="Low complexity" evidence="1">
    <location>
        <begin position="579"/>
        <end position="592"/>
    </location>
</feature>
<evidence type="ECO:0000256" key="2">
    <source>
        <dbReference type="SAM" id="Phobius"/>
    </source>
</evidence>
<accession>A0A0B4FBF2</accession>
<feature type="transmembrane region" description="Helical" evidence="2">
    <location>
        <begin position="22"/>
        <end position="44"/>
    </location>
</feature>
<comment type="caution">
    <text evidence="3">The sequence shown here is derived from an EMBL/GenBank/DDBJ whole genome shotgun (WGS) entry which is preliminary data.</text>
</comment>
<evidence type="ECO:0000313" key="3">
    <source>
        <dbReference type="EMBL" id="KID63071.1"/>
    </source>
</evidence>
<feature type="region of interest" description="Disordered" evidence="1">
    <location>
        <begin position="279"/>
        <end position="337"/>
    </location>
</feature>
<evidence type="ECO:0000256" key="1">
    <source>
        <dbReference type="SAM" id="MobiDB-lite"/>
    </source>
</evidence>
<dbReference type="OrthoDB" id="3021074at2759"/>
<feature type="non-terminal residue" evidence="3">
    <location>
        <position position="1"/>
    </location>
</feature>
<dbReference type="Proteomes" id="UP000031186">
    <property type="component" value="Unassembled WGS sequence"/>
</dbReference>
<keyword evidence="4" id="KW-1185">Reference proteome</keyword>
<dbReference type="EMBL" id="AZNF01000010">
    <property type="protein sequence ID" value="KID63071.1"/>
    <property type="molecule type" value="Genomic_DNA"/>
</dbReference>
<dbReference type="HOGENOM" id="CLU_020985_1_0_1"/>
<feature type="transmembrane region" description="Helical" evidence="2">
    <location>
        <begin position="189"/>
        <end position="209"/>
    </location>
</feature>
<organism evidence="3 4">
    <name type="scientific">Metarhizium anisopliae (strain ARSEF 549)</name>
    <dbReference type="NCBI Taxonomy" id="3151832"/>
    <lineage>
        <taxon>Eukaryota</taxon>
        <taxon>Fungi</taxon>
        <taxon>Dikarya</taxon>
        <taxon>Ascomycota</taxon>
        <taxon>Pezizomycotina</taxon>
        <taxon>Sordariomycetes</taxon>
        <taxon>Hypocreomycetidae</taxon>
        <taxon>Hypocreales</taxon>
        <taxon>Clavicipitaceae</taxon>
        <taxon>Metarhizium</taxon>
    </lineage>
</organism>
<name>A0A0B4FBF2_METAF</name>
<reference evidence="3 4" key="1">
    <citation type="journal article" date="2014" name="Proc. Natl. Acad. Sci. U.S.A.">
        <title>Trajectory and genomic determinants of fungal-pathogen speciation and host adaptation.</title>
        <authorList>
            <person name="Hu X."/>
            <person name="Xiao G."/>
            <person name="Zheng P."/>
            <person name="Shang Y."/>
            <person name="Su Y."/>
            <person name="Zhang X."/>
            <person name="Liu X."/>
            <person name="Zhan S."/>
            <person name="St Leger R.J."/>
            <person name="Wang C."/>
        </authorList>
    </citation>
    <scope>NUCLEOTIDE SEQUENCE [LARGE SCALE GENOMIC DNA]</scope>
    <source>
        <strain evidence="3 4">ARSEF 549</strain>
    </source>
</reference>
<feature type="region of interest" description="Disordered" evidence="1">
    <location>
        <begin position="426"/>
        <end position="599"/>
    </location>
</feature>
<proteinExistence type="predicted"/>
<evidence type="ECO:0000313" key="4">
    <source>
        <dbReference type="Proteomes" id="UP000031186"/>
    </source>
</evidence>